<dbReference type="InterPro" id="IPR030048">
    <property type="entry name" value="SurE"/>
</dbReference>
<comment type="subcellular location">
    <subcellularLocation>
        <location evidence="4">Cytoplasm</location>
    </subcellularLocation>
</comment>
<evidence type="ECO:0000313" key="7">
    <source>
        <dbReference type="EMBL" id="MBS8120499.1"/>
    </source>
</evidence>
<dbReference type="PANTHER" id="PTHR30457:SF0">
    <property type="entry name" value="PHOSPHATASE, PUTATIVE (AFU_ORTHOLOGUE AFUA_4G01070)-RELATED"/>
    <property type="match status" value="1"/>
</dbReference>
<dbReference type="Proteomes" id="UP000679789">
    <property type="component" value="Unassembled WGS sequence"/>
</dbReference>
<evidence type="ECO:0000313" key="11">
    <source>
        <dbReference type="Proteomes" id="UP000676028"/>
    </source>
</evidence>
<dbReference type="SUPFAM" id="SSF64167">
    <property type="entry name" value="SurE-like"/>
    <property type="match status" value="1"/>
</dbReference>
<name>A0A8T5CGC0_HALVO</name>
<evidence type="ECO:0000313" key="9">
    <source>
        <dbReference type="EMBL" id="MBS8129403.1"/>
    </source>
</evidence>
<feature type="region of interest" description="Disordered" evidence="5">
    <location>
        <begin position="197"/>
        <end position="217"/>
    </location>
</feature>
<dbReference type="InterPro" id="IPR002828">
    <property type="entry name" value="SurE-like_Pase/nucleotidase"/>
</dbReference>
<dbReference type="Pfam" id="PF01975">
    <property type="entry name" value="SurE"/>
    <property type="match status" value="1"/>
</dbReference>
<dbReference type="InterPro" id="IPR036523">
    <property type="entry name" value="SurE-like_sf"/>
</dbReference>
<dbReference type="EMBL" id="JAERQW010000015">
    <property type="protein sequence ID" value="MBS8129403.1"/>
    <property type="molecule type" value="Genomic_DNA"/>
</dbReference>
<feature type="compositionally biased region" description="Basic and acidic residues" evidence="5">
    <location>
        <begin position="199"/>
        <end position="217"/>
    </location>
</feature>
<dbReference type="NCBIfam" id="TIGR00087">
    <property type="entry name" value="surE"/>
    <property type="match status" value="1"/>
</dbReference>
<proteinExistence type="inferred from homology"/>
<dbReference type="GO" id="GO:0008253">
    <property type="term" value="F:5'-nucleotidase activity"/>
    <property type="evidence" value="ECO:0007669"/>
    <property type="project" value="UniProtKB-UniRule"/>
</dbReference>
<evidence type="ECO:0000256" key="1">
    <source>
        <dbReference type="ARBA" id="ARBA00011062"/>
    </source>
</evidence>
<dbReference type="Proteomes" id="UP000679371">
    <property type="component" value="Unassembled WGS sequence"/>
</dbReference>
<organism evidence="8 11">
    <name type="scientific">Haloferax volcanii</name>
    <name type="common">Halobacterium volcanii</name>
    <dbReference type="NCBI Taxonomy" id="2246"/>
    <lineage>
        <taxon>Archaea</taxon>
        <taxon>Methanobacteriati</taxon>
        <taxon>Methanobacteriota</taxon>
        <taxon>Stenosarchaea group</taxon>
        <taxon>Halobacteria</taxon>
        <taxon>Halobacteriales</taxon>
        <taxon>Haloferacaceae</taxon>
        <taxon>Haloferax</taxon>
    </lineage>
</organism>
<keyword evidence="2 4" id="KW-0479">Metal-binding</keyword>
<keyword evidence="4" id="KW-0547">Nucleotide-binding</keyword>
<keyword evidence="3 4" id="KW-0378">Hydrolase</keyword>
<comment type="function">
    <text evidence="4">Nucleotidase that shows phosphatase activity on nucleoside 5'-monophosphates.</text>
</comment>
<comment type="cofactor">
    <cofactor evidence="4">
        <name>a divalent metal cation</name>
        <dbReference type="ChEBI" id="CHEBI:60240"/>
    </cofactor>
    <text evidence="4">Binds 1 divalent metal cation per subunit.</text>
</comment>
<dbReference type="OMA" id="HPWGYAL"/>
<dbReference type="EMBL" id="JAERQV010000015">
    <property type="protein sequence ID" value="MBS8125536.1"/>
    <property type="molecule type" value="Genomic_DNA"/>
</dbReference>
<evidence type="ECO:0000256" key="3">
    <source>
        <dbReference type="ARBA" id="ARBA00022801"/>
    </source>
</evidence>
<dbReference type="EMBL" id="JAERQU010000015">
    <property type="protein sequence ID" value="MBS8120499.1"/>
    <property type="molecule type" value="Genomic_DNA"/>
</dbReference>
<dbReference type="Proteomes" id="UP000678484">
    <property type="component" value="Unassembled WGS sequence"/>
</dbReference>
<dbReference type="Proteomes" id="UP000676028">
    <property type="component" value="Unassembled WGS sequence"/>
</dbReference>
<reference evidence="8" key="1">
    <citation type="journal article" date="2021" name="Nat. Microbiol.">
        <title>Cell division in the archaeon Haloferax volcanii relies on two FtsZ proteins with distinct functions in division ring assembly and constriction.</title>
        <authorList>
            <person name="Liao Y."/>
            <person name="Ithurbide S."/>
            <person name="Evenhuis C."/>
            <person name="Loewe J."/>
            <person name="Duggin I.G."/>
        </authorList>
    </citation>
    <scope>NUCLEOTIDE SEQUENCE</scope>
    <source>
        <strain evidence="7">H98</strain>
        <strain evidence="10">ID112 - delta_ftsZ1_delta_ftsZ2</strain>
        <strain evidence="8">ID76 - delta_ftsZ1</strain>
        <strain evidence="9">ID77 - delta_ftsZ2</strain>
    </source>
</reference>
<feature type="binding site" evidence="4">
    <location>
        <position position="98"/>
    </location>
    <ligand>
        <name>a divalent metal cation</name>
        <dbReference type="ChEBI" id="CHEBI:60240"/>
    </ligand>
</feature>
<protein>
    <recommendedName>
        <fullName evidence="4">5'-nucleotidase SurE</fullName>
        <ecNumber evidence="4">3.1.3.5</ecNumber>
    </recommendedName>
    <alternativeName>
        <fullName evidence="4">Nucleoside 5'-monophosphate phosphohydrolase</fullName>
    </alternativeName>
</protein>
<dbReference type="GO" id="GO:0046872">
    <property type="term" value="F:metal ion binding"/>
    <property type="evidence" value="ECO:0007669"/>
    <property type="project" value="UniProtKB-UniRule"/>
</dbReference>
<accession>A0A8T5CGC0</accession>
<dbReference type="AlphaFoldDB" id="A0A8T5CGC0"/>
<sequence length="295" mass="31975">MHDSMTDTSSSLRILLTNDDGIDAPGIAAMREELTAVGDVTVVAPAENQSGVGRARNEHAVRRDHPWGYALEGTPADCVAYALRGLDADFDIVVSGINDGPNAGNYVVGRSGTVGAGVEAAFLGTPAVAVSSYHARDFFCHPPEEYDFSRPARVARALTERVFGTDVFDEVDLLNVNAPADVPSPRMRVTRPFADYDQQVDHDPDAGALPDGDREHDLDDDEVYVRLQDISWPDSVGFENPFPLDDEHRDRYPVGSDRRAMVDGEVSVSPLAVHHGHATDPRLASIVESLSEQVE</sequence>
<evidence type="ECO:0000256" key="4">
    <source>
        <dbReference type="HAMAP-Rule" id="MF_00060"/>
    </source>
</evidence>
<feature type="domain" description="Survival protein SurE-like phosphatase/nucleotidase" evidence="6">
    <location>
        <begin position="14"/>
        <end position="191"/>
    </location>
</feature>
<dbReference type="GO" id="GO:0000166">
    <property type="term" value="F:nucleotide binding"/>
    <property type="evidence" value="ECO:0007669"/>
    <property type="project" value="UniProtKB-KW"/>
</dbReference>
<evidence type="ECO:0000256" key="5">
    <source>
        <dbReference type="SAM" id="MobiDB-lite"/>
    </source>
</evidence>
<evidence type="ECO:0000259" key="6">
    <source>
        <dbReference type="Pfam" id="PF01975"/>
    </source>
</evidence>
<comment type="similarity">
    <text evidence="1 4">Belongs to the SurE nucleotidase family.</text>
</comment>
<dbReference type="GO" id="GO:0005737">
    <property type="term" value="C:cytoplasm"/>
    <property type="evidence" value="ECO:0007669"/>
    <property type="project" value="UniProtKB-SubCell"/>
</dbReference>
<evidence type="ECO:0000313" key="8">
    <source>
        <dbReference type="EMBL" id="MBS8125536.1"/>
    </source>
</evidence>
<gene>
    <name evidence="4 8" type="primary">surE</name>
    <name evidence="7" type="ORF">JK351_15215</name>
    <name evidence="10" type="ORF">JK352_15340</name>
    <name evidence="9" type="ORF">JK353_15345</name>
    <name evidence="8" type="ORF">JK354_15350</name>
</gene>
<feature type="binding site" evidence="4">
    <location>
        <position position="19"/>
    </location>
    <ligand>
        <name>a divalent metal cation</name>
        <dbReference type="ChEBI" id="CHEBI:60240"/>
    </ligand>
</feature>
<dbReference type="PANTHER" id="PTHR30457">
    <property type="entry name" value="5'-NUCLEOTIDASE SURE"/>
    <property type="match status" value="1"/>
</dbReference>
<dbReference type="EC" id="3.1.3.5" evidence="4"/>
<feature type="binding site" evidence="4">
    <location>
        <position position="20"/>
    </location>
    <ligand>
        <name>a divalent metal cation</name>
        <dbReference type="ChEBI" id="CHEBI:60240"/>
    </ligand>
</feature>
<dbReference type="HAMAP" id="MF_00060">
    <property type="entry name" value="SurE"/>
    <property type="match status" value="1"/>
</dbReference>
<feature type="binding site" evidence="4">
    <location>
        <position position="50"/>
    </location>
    <ligand>
        <name>a divalent metal cation</name>
        <dbReference type="ChEBI" id="CHEBI:60240"/>
    </ligand>
</feature>
<dbReference type="EMBL" id="JAERQX010000015">
    <property type="protein sequence ID" value="MBS8133268.1"/>
    <property type="molecule type" value="Genomic_DNA"/>
</dbReference>
<comment type="caution">
    <text evidence="8">The sequence shown here is derived from an EMBL/GenBank/DDBJ whole genome shotgun (WGS) entry which is preliminary data.</text>
</comment>
<keyword evidence="4" id="KW-0963">Cytoplasm</keyword>
<dbReference type="Gene3D" id="3.40.1210.10">
    <property type="entry name" value="Survival protein SurE-like phosphatase/nucleotidase"/>
    <property type="match status" value="1"/>
</dbReference>
<evidence type="ECO:0000313" key="10">
    <source>
        <dbReference type="EMBL" id="MBS8133268.1"/>
    </source>
</evidence>
<comment type="catalytic activity">
    <reaction evidence="4">
        <text>a ribonucleoside 5'-phosphate + H2O = a ribonucleoside + phosphate</text>
        <dbReference type="Rhea" id="RHEA:12484"/>
        <dbReference type="ChEBI" id="CHEBI:15377"/>
        <dbReference type="ChEBI" id="CHEBI:18254"/>
        <dbReference type="ChEBI" id="CHEBI:43474"/>
        <dbReference type="ChEBI" id="CHEBI:58043"/>
        <dbReference type="EC" id="3.1.3.5"/>
    </reaction>
</comment>
<evidence type="ECO:0000256" key="2">
    <source>
        <dbReference type="ARBA" id="ARBA00022723"/>
    </source>
</evidence>